<dbReference type="InterPro" id="IPR049757">
    <property type="entry name" value="T3SS_HrpP-like_C"/>
</dbReference>
<dbReference type="CDD" id="cd17468">
    <property type="entry name" value="T3SS_HrpP_C"/>
    <property type="match status" value="1"/>
</dbReference>
<dbReference type="EMBL" id="LT629782">
    <property type="protein sequence ID" value="SDU28172.1"/>
    <property type="molecule type" value="Genomic_DNA"/>
</dbReference>
<gene>
    <name evidence="2" type="ORF">SAMN04490197_4518</name>
</gene>
<evidence type="ECO:0008006" key="4">
    <source>
        <dbReference type="Google" id="ProtNLM"/>
    </source>
</evidence>
<accession>A0A1H2H8M8</accession>
<protein>
    <recommendedName>
        <fullName evidence="4">Type III secretion protein HrpP</fullName>
    </recommendedName>
</protein>
<evidence type="ECO:0000313" key="3">
    <source>
        <dbReference type="Proteomes" id="UP000183653"/>
    </source>
</evidence>
<name>A0A1H2H8M8_9PSED</name>
<proteinExistence type="predicted"/>
<keyword evidence="3" id="KW-1185">Reference proteome</keyword>
<dbReference type="AlphaFoldDB" id="A0A1H2H8M8"/>
<dbReference type="OrthoDB" id="6965899at2"/>
<feature type="compositionally biased region" description="Basic and acidic residues" evidence="1">
    <location>
        <begin position="10"/>
        <end position="22"/>
    </location>
</feature>
<dbReference type="Proteomes" id="UP000183653">
    <property type="component" value="Chromosome I"/>
</dbReference>
<organism evidence="2 3">
    <name type="scientific">Pseudomonas orientalis</name>
    <dbReference type="NCBI Taxonomy" id="76758"/>
    <lineage>
        <taxon>Bacteria</taxon>
        <taxon>Pseudomonadati</taxon>
        <taxon>Pseudomonadota</taxon>
        <taxon>Gammaproteobacteria</taxon>
        <taxon>Pseudomonadales</taxon>
        <taxon>Pseudomonadaceae</taxon>
        <taxon>Pseudomonas</taxon>
    </lineage>
</organism>
<evidence type="ECO:0000313" key="2">
    <source>
        <dbReference type="EMBL" id="SDU28172.1"/>
    </source>
</evidence>
<sequence length="152" mass="17152">MTPIPANTPERQRRRDPREERVHEVDALVPWEQRQLFTQLFGGDDEGSGRSASQAEMKGSSDLVMVQSLTEQLLPRLLSVSTLPLSVAMYLPRLGRINASIRRKKAGWDIELEAQQITTTSWLQDVRQQCERRLAESLALPVQLYVANSAPA</sequence>
<dbReference type="RefSeq" id="WP_057725904.1">
    <property type="nucleotide sequence ID" value="NZ_JYLM01000013.1"/>
</dbReference>
<feature type="region of interest" description="Disordered" evidence="1">
    <location>
        <begin position="1"/>
        <end position="22"/>
    </location>
</feature>
<evidence type="ECO:0000256" key="1">
    <source>
        <dbReference type="SAM" id="MobiDB-lite"/>
    </source>
</evidence>
<reference evidence="2 3" key="1">
    <citation type="submission" date="2016-10" db="EMBL/GenBank/DDBJ databases">
        <authorList>
            <person name="Varghese N."/>
            <person name="Submissions S."/>
        </authorList>
    </citation>
    <scope>NUCLEOTIDE SEQUENCE [LARGE SCALE GENOMIC DNA]</scope>
    <source>
        <strain evidence="2 3">BS2775</strain>
    </source>
</reference>